<evidence type="ECO:0000313" key="2">
    <source>
        <dbReference type="Proteomes" id="UP000255517"/>
    </source>
</evidence>
<dbReference type="STRING" id="1122949.GCA_000378725_00634"/>
<gene>
    <name evidence="1" type="ORF">NCTC13149_00891</name>
</gene>
<proteinExistence type="predicted"/>
<evidence type="ECO:0000313" key="1">
    <source>
        <dbReference type="EMBL" id="SUB57075.1"/>
    </source>
</evidence>
<dbReference type="RefSeq" id="WP_019034533.1">
    <property type="nucleotide sequence ID" value="NZ_UGSZ01000001.1"/>
</dbReference>
<dbReference type="AlphaFoldDB" id="A0A379C5T3"/>
<reference evidence="1 2" key="1">
    <citation type="submission" date="2018-06" db="EMBL/GenBank/DDBJ databases">
        <authorList>
            <consortium name="Pathogen Informatics"/>
            <person name="Doyle S."/>
        </authorList>
    </citation>
    <scope>NUCLEOTIDE SEQUENCE [LARGE SCALE GENOMIC DNA]</scope>
    <source>
        <strain evidence="1 2">NCTC13149</strain>
    </source>
</reference>
<accession>A0A379C5T3</accession>
<protein>
    <submittedName>
        <fullName evidence="1">Uncharacterized protein</fullName>
    </submittedName>
</protein>
<sequence>MELNNKIYSPQTAREKTNFSIVMALGINNLYEASELIDSGICNFVGIGKADLRGNLLYDFKI</sequence>
<dbReference type="OrthoDB" id="9772736at2"/>
<dbReference type="Proteomes" id="UP000255517">
    <property type="component" value="Unassembled WGS sequence"/>
</dbReference>
<organism evidence="1 2">
    <name type="scientific">Peptoniphilus lacrimalis</name>
    <dbReference type="NCBI Taxonomy" id="33031"/>
    <lineage>
        <taxon>Bacteria</taxon>
        <taxon>Bacillati</taxon>
        <taxon>Bacillota</taxon>
        <taxon>Tissierellia</taxon>
        <taxon>Tissierellales</taxon>
        <taxon>Peptoniphilaceae</taxon>
        <taxon>Peptoniphilus</taxon>
    </lineage>
</organism>
<dbReference type="EMBL" id="UGSZ01000001">
    <property type="protein sequence ID" value="SUB57075.1"/>
    <property type="molecule type" value="Genomic_DNA"/>
</dbReference>
<name>A0A379C5T3_9FIRM</name>